<name>A0ABR9EE15_9GAMM</name>
<protein>
    <submittedName>
        <fullName evidence="1">Uncharacterized protein</fullName>
    </submittedName>
</protein>
<dbReference type="RefSeq" id="WP_192508385.1">
    <property type="nucleotide sequence ID" value="NZ_AQGV01000012.1"/>
</dbReference>
<dbReference type="EMBL" id="AQGV01000012">
    <property type="protein sequence ID" value="MBE0369223.1"/>
    <property type="molecule type" value="Genomic_DNA"/>
</dbReference>
<keyword evidence="2" id="KW-1185">Reference proteome</keyword>
<evidence type="ECO:0000313" key="1">
    <source>
        <dbReference type="EMBL" id="MBE0369223.1"/>
    </source>
</evidence>
<evidence type="ECO:0000313" key="2">
    <source>
        <dbReference type="Proteomes" id="UP000615755"/>
    </source>
</evidence>
<comment type="caution">
    <text evidence="1">The sequence shown here is derived from an EMBL/GenBank/DDBJ whole genome shotgun (WGS) entry which is preliminary data.</text>
</comment>
<accession>A0ABR9EE15</accession>
<organism evidence="1 2">
    <name type="scientific">Pseudoalteromonas aurantia 208</name>
    <dbReference type="NCBI Taxonomy" id="1314867"/>
    <lineage>
        <taxon>Bacteria</taxon>
        <taxon>Pseudomonadati</taxon>
        <taxon>Pseudomonadota</taxon>
        <taxon>Gammaproteobacteria</taxon>
        <taxon>Alteromonadales</taxon>
        <taxon>Pseudoalteromonadaceae</taxon>
        <taxon>Pseudoalteromonas</taxon>
    </lineage>
</organism>
<dbReference type="Proteomes" id="UP000615755">
    <property type="component" value="Unassembled WGS sequence"/>
</dbReference>
<proteinExistence type="predicted"/>
<gene>
    <name evidence="1" type="ORF">PAUR_a3032</name>
</gene>
<reference evidence="1 2" key="1">
    <citation type="submission" date="2015-03" db="EMBL/GenBank/DDBJ databases">
        <title>Genome sequence of Pseudoalteromonas aurantia.</title>
        <authorList>
            <person name="Xie B.-B."/>
            <person name="Rong J.-C."/>
            <person name="Qin Q.-L."/>
            <person name="Zhang Y.-Z."/>
        </authorList>
    </citation>
    <scope>NUCLEOTIDE SEQUENCE [LARGE SCALE GENOMIC DNA]</scope>
    <source>
        <strain evidence="1 2">208</strain>
    </source>
</reference>
<sequence>MLKEKKLEPHIVNDIYDVGRYIKVLSCERQFRLIVSSQGKKVLDTDVYAGFELAPHVQFDKVQLISEFGQDVTMWVSSVKLDYNPLSRKPSRSSSHVIEHFGASQQLTGFDSAQDSLRIVNYDDDFYVGGDGVTSDSGILYRAGDIYHHTSAAPVHAYINKRPTYIAKTQSTTLSNSVKFNDVDYDFAHVSVSNYQVTTAHAIYFIATGIDFFNDKTAFRVSNKVQNLTSKSSSSAQRYAVDVIVTNFERDEVAVLYQNGVIETYSAGVMVSEITTFAVNHVTDRQLLGFDGRDFYIYLTSGGINIFKMTDTSAPHFTLSYGVNKFFYDEVANKMLGLTSAGEVVDLTDASGSVTVKKYALALTDTSPFVGSNYHRFVTNAQYFCVVSNTRAMIFNREKATFKTVEGYSSLLLSGEEIWAVKDGLQYVSSDGGVSFALTGETITDAIANAAFINGSLLLMPYAKIDGETRPIVHAAQVSTDIAKSKFRVLRESY</sequence>